<evidence type="ECO:0000256" key="1">
    <source>
        <dbReference type="ARBA" id="ARBA00009493"/>
    </source>
</evidence>
<keyword evidence="7" id="KW-1195">Viral transcription</keyword>
<dbReference type="Gene3D" id="1.10.287.280">
    <property type="match status" value="1"/>
</dbReference>
<dbReference type="EC" id="2.7.7.6" evidence="2"/>
<evidence type="ECO:0000259" key="9">
    <source>
        <dbReference type="SMART" id="SM01311"/>
    </source>
</evidence>
<dbReference type="Gene3D" id="1.10.150.20">
    <property type="entry name" value="5' to 3' exonuclease, C-terminal subdomain"/>
    <property type="match status" value="1"/>
</dbReference>
<dbReference type="InterPro" id="IPR024075">
    <property type="entry name" value="DNA-dir_RNA_pol_helix_hairp_sf"/>
</dbReference>
<evidence type="ECO:0000256" key="3">
    <source>
        <dbReference type="ARBA" id="ARBA00022478"/>
    </source>
</evidence>
<evidence type="ECO:0000313" key="11">
    <source>
        <dbReference type="Proteomes" id="UP000259916"/>
    </source>
</evidence>
<evidence type="ECO:0000256" key="4">
    <source>
        <dbReference type="ARBA" id="ARBA00022679"/>
    </source>
</evidence>
<dbReference type="PANTHER" id="PTHR10102">
    <property type="entry name" value="DNA-DIRECTED RNA POLYMERASE, MITOCHONDRIAL"/>
    <property type="match status" value="1"/>
</dbReference>
<dbReference type="InterPro" id="IPR037159">
    <property type="entry name" value="RNA_POL_N_sf"/>
</dbReference>
<dbReference type="SMART" id="SM01311">
    <property type="entry name" value="RPOL_N"/>
    <property type="match status" value="1"/>
</dbReference>
<dbReference type="SUPFAM" id="SSF56672">
    <property type="entry name" value="DNA/RNA polymerases"/>
    <property type="match status" value="1"/>
</dbReference>
<dbReference type="InterPro" id="IPR002092">
    <property type="entry name" value="DNA-dir_Rpol_phage-type"/>
</dbReference>
<proteinExistence type="inferred from homology"/>
<dbReference type="GO" id="GO:0003677">
    <property type="term" value="F:DNA binding"/>
    <property type="evidence" value="ECO:0007669"/>
    <property type="project" value="InterPro"/>
</dbReference>
<dbReference type="Proteomes" id="UP000259916">
    <property type="component" value="Segment"/>
</dbReference>
<dbReference type="Pfam" id="PF00940">
    <property type="entry name" value="RNA_pol"/>
    <property type="match status" value="1"/>
</dbReference>
<dbReference type="InterPro" id="IPR043502">
    <property type="entry name" value="DNA/RNA_pol_sf"/>
</dbReference>
<dbReference type="GO" id="GO:0000428">
    <property type="term" value="C:DNA-directed RNA polymerase complex"/>
    <property type="evidence" value="ECO:0007669"/>
    <property type="project" value="UniProtKB-KW"/>
</dbReference>
<keyword evidence="4" id="KW-0808">Transferase</keyword>
<evidence type="ECO:0000256" key="2">
    <source>
        <dbReference type="ARBA" id="ARBA00012418"/>
    </source>
</evidence>
<dbReference type="GO" id="GO:0003899">
    <property type="term" value="F:DNA-directed RNA polymerase activity"/>
    <property type="evidence" value="ECO:0007669"/>
    <property type="project" value="UniProtKB-EC"/>
</dbReference>
<dbReference type="GO" id="GO:0019083">
    <property type="term" value="P:viral transcription"/>
    <property type="evidence" value="ECO:0007669"/>
    <property type="project" value="UniProtKB-KW"/>
</dbReference>
<gene>
    <name evidence="10" type="ORF">KF1_003</name>
</gene>
<dbReference type="PANTHER" id="PTHR10102:SF0">
    <property type="entry name" value="DNA-DIRECTED RNA POLYMERASE, MITOCHONDRIAL"/>
    <property type="match status" value="1"/>
</dbReference>
<evidence type="ECO:0000256" key="7">
    <source>
        <dbReference type="ARBA" id="ARBA00023314"/>
    </source>
</evidence>
<reference evidence="10 11" key="1">
    <citation type="submission" date="2017-08" db="EMBL/GenBank/DDBJ databases">
        <title>Complete genome sequence of bacteriophage vB_VpaP_KF1.</title>
        <authorList>
            <person name="Yu J."/>
            <person name="Kwak S.-J."/>
            <person name="Lim J.-A."/>
            <person name="Chang H.-J."/>
        </authorList>
    </citation>
    <scope>NUCLEOTIDE SEQUENCE [LARGE SCALE GENOMIC DNA]</scope>
</reference>
<dbReference type="InterPro" id="IPR046950">
    <property type="entry name" value="DNA-dir_Rpol_C_phage-type"/>
</dbReference>
<dbReference type="InterPro" id="IPR029262">
    <property type="entry name" value="RPOL_N"/>
</dbReference>
<protein>
    <recommendedName>
        <fullName evidence="2">DNA-directed RNA polymerase</fullName>
        <ecNumber evidence="2">2.7.7.6</ecNumber>
    </recommendedName>
</protein>
<dbReference type="GO" id="GO:0006351">
    <property type="term" value="P:DNA-templated transcription"/>
    <property type="evidence" value="ECO:0007669"/>
    <property type="project" value="InterPro"/>
</dbReference>
<dbReference type="EMBL" id="MF754111">
    <property type="protein sequence ID" value="ATI19025.1"/>
    <property type="molecule type" value="Genomic_DNA"/>
</dbReference>
<sequence>MSVTKNRETFEEKAARQERIEETFKTEAIERSRKAVLDALENGRATELTPVQRLLNAAYDGVSARIDELKASKTRGVGAKYRGYIRLVSSDVLTVMTLNTLLNNIASTELGMSSIQSLGTSLGRSVQSEIIAQNAEVVAPAYMNRVYEYLKEHKTRSQSHILRTFRAASANVKLETDPWDNTTCFNVGRLLLQCVHETGIFEWVQGPKGLLYAEPAEELQGVFSDVLEHADTMVHYPPMIVPPVRHEDIYNGGYLTDLSRRHTYSNRHIKRSRLREVNEAFKQATGIRQALNKAQEVPYVVNKSIYDLVLQAKATGFDVGIPSHHQKPQPKFHLHGTDKADWSEDDQEAFEVWKTQMRQWYTKERKRVSQIRQLAITLDLCRRFMDEDALYFPTCVDWRYRLYFKSHLNPQGSDIQKALLLLGRKKPLGKRGLFWLKSHVATCFGFDKPLFEERAKWTEERIDAIREWVKDPLNNEDFKDADEFWCMLAASIQLIEALDSPDPEKYESNIAVALDATNSGGQHFSAMLRDPIGGKLTNLFWDGNLTKADLYMDVKQRTDSKIKVALRDPETIVQAHYWTLNPITRSMTKRPTMTYFYSATLRSCTDYIFLGAADEGYEGTDEYTLFKLCSFVSPLMRDSINEAMPAAARGMDYLKAVCQRVPMEHHLQWKTVLGGLVINRYCNRHETRVKVRSMGINQVVLYNFDYERNHRQKAVSGISPNFIHQGDSSHLMMTILNFDGDIIPIHDSVATHACDVDDLHRVLREQFVILYTEHQNPLEVIRDAALEAGADLEGIEMPPMGTLNLELVKDSPFFFC</sequence>
<keyword evidence="3" id="KW-0240">DNA-directed RNA polymerase</keyword>
<evidence type="ECO:0000256" key="6">
    <source>
        <dbReference type="ARBA" id="ARBA00023163"/>
    </source>
</evidence>
<comment type="similarity">
    <text evidence="1">Belongs to the phage and mitochondrial RNA polymerase family.</text>
</comment>
<name>A0A384WJ17_9CAUD</name>
<keyword evidence="6" id="KW-0804">Transcription</keyword>
<comment type="catalytic activity">
    <reaction evidence="8">
        <text>RNA(n) + a ribonucleoside 5'-triphosphate = RNA(n+1) + diphosphate</text>
        <dbReference type="Rhea" id="RHEA:21248"/>
        <dbReference type="Rhea" id="RHEA-COMP:14527"/>
        <dbReference type="Rhea" id="RHEA-COMP:17342"/>
        <dbReference type="ChEBI" id="CHEBI:33019"/>
        <dbReference type="ChEBI" id="CHEBI:61557"/>
        <dbReference type="ChEBI" id="CHEBI:140395"/>
        <dbReference type="EC" id="2.7.7.6"/>
    </reaction>
</comment>
<evidence type="ECO:0000313" key="10">
    <source>
        <dbReference type="EMBL" id="ATI19025.1"/>
    </source>
</evidence>
<keyword evidence="11" id="KW-1185">Reference proteome</keyword>
<dbReference type="Pfam" id="PF14700">
    <property type="entry name" value="RPOL_N"/>
    <property type="match status" value="1"/>
</dbReference>
<dbReference type="Gene3D" id="1.10.287.260">
    <property type="match status" value="1"/>
</dbReference>
<feature type="domain" description="DNA-directed RNA polymerase N-terminal" evidence="9">
    <location>
        <begin position="15"/>
        <end position="296"/>
    </location>
</feature>
<accession>A0A384WJ17</accession>
<dbReference type="Gene3D" id="1.10.1320.10">
    <property type="entry name" value="DNA-directed RNA polymerase, N-terminal domain"/>
    <property type="match status" value="1"/>
</dbReference>
<keyword evidence="5" id="KW-0548">Nucleotidyltransferase</keyword>
<evidence type="ECO:0000256" key="5">
    <source>
        <dbReference type="ARBA" id="ARBA00022695"/>
    </source>
</evidence>
<evidence type="ECO:0000256" key="8">
    <source>
        <dbReference type="ARBA" id="ARBA00048552"/>
    </source>
</evidence>
<organism evidence="10 11">
    <name type="scientific">Vibrio phage vB_VpaP_KF1</name>
    <dbReference type="NCBI Taxonomy" id="2041472"/>
    <lineage>
        <taxon>Viruses</taxon>
        <taxon>Duplodnaviria</taxon>
        <taxon>Heunggongvirae</taxon>
        <taxon>Uroviricota</taxon>
        <taxon>Caudoviricetes</taxon>
        <taxon>Autographivirales</taxon>
        <taxon>Autoscriptoviridae</taxon>
        <taxon>Maculvirus</taxon>
        <taxon>Maculvirus KF1</taxon>
    </lineage>
</organism>